<evidence type="ECO:0000313" key="2">
    <source>
        <dbReference type="Proteomes" id="UP001595457"/>
    </source>
</evidence>
<accession>A0ABV7AXY3</accession>
<reference evidence="2" key="1">
    <citation type="journal article" date="2019" name="Int. J. Syst. Evol. Microbiol.">
        <title>The Global Catalogue of Microorganisms (GCM) 10K type strain sequencing project: providing services to taxonomists for standard genome sequencing and annotation.</title>
        <authorList>
            <consortium name="The Broad Institute Genomics Platform"/>
            <consortium name="The Broad Institute Genome Sequencing Center for Infectious Disease"/>
            <person name="Wu L."/>
            <person name="Ma J."/>
        </authorList>
    </citation>
    <scope>NUCLEOTIDE SEQUENCE [LARGE SCALE GENOMIC DNA]</scope>
    <source>
        <strain evidence="2">KCTC 62195</strain>
    </source>
</reference>
<gene>
    <name evidence="1" type="ORF">ACFOJE_16800</name>
</gene>
<comment type="caution">
    <text evidence="1">The sequence shown here is derived from an EMBL/GenBank/DDBJ whole genome shotgun (WGS) entry which is preliminary data.</text>
</comment>
<sequence>MTMRNDVTDSMAHLAIRDINEKYRYEDTNPQGKRDPSLVSCGQCGNYNELIHIYDSKLKPHVENGSITCTQATDALDECCKELPSPRKRTVFYKKLSEKLGIEIS</sequence>
<evidence type="ECO:0000313" key="1">
    <source>
        <dbReference type="EMBL" id="MFC2973863.1"/>
    </source>
</evidence>
<name>A0ABV7AXY3_9GAMM</name>
<dbReference type="EMBL" id="JBHRSJ010000034">
    <property type="protein sequence ID" value="MFC2973863.1"/>
    <property type="molecule type" value="Genomic_DNA"/>
</dbReference>
<dbReference type="Proteomes" id="UP001595457">
    <property type="component" value="Unassembled WGS sequence"/>
</dbReference>
<proteinExistence type="predicted"/>
<protein>
    <submittedName>
        <fullName evidence="1">Uncharacterized protein</fullName>
    </submittedName>
</protein>
<dbReference type="RefSeq" id="WP_377815782.1">
    <property type="nucleotide sequence ID" value="NZ_JBHRSJ010000034.1"/>
</dbReference>
<keyword evidence="2" id="KW-1185">Reference proteome</keyword>
<organism evidence="1 2">
    <name type="scientific">Azotobacter bryophylli</name>
    <dbReference type="NCBI Taxonomy" id="1986537"/>
    <lineage>
        <taxon>Bacteria</taxon>
        <taxon>Pseudomonadati</taxon>
        <taxon>Pseudomonadota</taxon>
        <taxon>Gammaproteobacteria</taxon>
        <taxon>Pseudomonadales</taxon>
        <taxon>Pseudomonadaceae</taxon>
        <taxon>Azotobacter</taxon>
    </lineage>
</organism>